<gene>
    <name evidence="9" type="ORF">BDW59DRAFT_174307</name>
</gene>
<evidence type="ECO:0000259" key="8">
    <source>
        <dbReference type="PROSITE" id="PS50850"/>
    </source>
</evidence>
<feature type="transmembrane region" description="Helical" evidence="7">
    <location>
        <begin position="149"/>
        <end position="172"/>
    </location>
</feature>
<keyword evidence="5 7" id="KW-0472">Membrane</keyword>
<feature type="transmembrane region" description="Helical" evidence="7">
    <location>
        <begin position="378"/>
        <end position="401"/>
    </location>
</feature>
<accession>A0ABR4HZW9</accession>
<feature type="transmembrane region" description="Helical" evidence="7">
    <location>
        <begin position="287"/>
        <end position="307"/>
    </location>
</feature>
<dbReference type="InterPro" id="IPR011701">
    <property type="entry name" value="MFS"/>
</dbReference>
<keyword evidence="4 7" id="KW-1133">Transmembrane helix</keyword>
<feature type="transmembrane region" description="Helical" evidence="7">
    <location>
        <begin position="96"/>
        <end position="117"/>
    </location>
</feature>
<feature type="transmembrane region" description="Helical" evidence="7">
    <location>
        <begin position="184"/>
        <end position="205"/>
    </location>
</feature>
<name>A0ABR4HZW9_9EURO</name>
<feature type="transmembrane region" description="Helical" evidence="7">
    <location>
        <begin position="444"/>
        <end position="468"/>
    </location>
</feature>
<evidence type="ECO:0000256" key="7">
    <source>
        <dbReference type="SAM" id="Phobius"/>
    </source>
</evidence>
<comment type="caution">
    <text evidence="9">The sequence shown here is derived from an EMBL/GenBank/DDBJ whole genome shotgun (WGS) entry which is preliminary data.</text>
</comment>
<keyword evidence="3 7" id="KW-0812">Transmembrane</keyword>
<protein>
    <submittedName>
        <fullName evidence="9">Major facilitator superfamily domain-containing protein</fullName>
    </submittedName>
</protein>
<keyword evidence="10" id="KW-1185">Reference proteome</keyword>
<feature type="transmembrane region" description="Helical" evidence="7">
    <location>
        <begin position="217"/>
        <end position="240"/>
    </location>
</feature>
<proteinExistence type="predicted"/>
<dbReference type="PANTHER" id="PTHR43791">
    <property type="entry name" value="PERMEASE-RELATED"/>
    <property type="match status" value="1"/>
</dbReference>
<dbReference type="EMBL" id="JBFXLS010000066">
    <property type="protein sequence ID" value="KAL2820980.1"/>
    <property type="molecule type" value="Genomic_DNA"/>
</dbReference>
<feature type="compositionally biased region" description="Polar residues" evidence="6">
    <location>
        <begin position="1"/>
        <end position="14"/>
    </location>
</feature>
<dbReference type="PROSITE" id="PS50850">
    <property type="entry name" value="MFS"/>
    <property type="match status" value="1"/>
</dbReference>
<evidence type="ECO:0000313" key="9">
    <source>
        <dbReference type="EMBL" id="KAL2820980.1"/>
    </source>
</evidence>
<organism evidence="9 10">
    <name type="scientific">Aspergillus cavernicola</name>
    <dbReference type="NCBI Taxonomy" id="176166"/>
    <lineage>
        <taxon>Eukaryota</taxon>
        <taxon>Fungi</taxon>
        <taxon>Dikarya</taxon>
        <taxon>Ascomycota</taxon>
        <taxon>Pezizomycotina</taxon>
        <taxon>Eurotiomycetes</taxon>
        <taxon>Eurotiomycetidae</taxon>
        <taxon>Eurotiales</taxon>
        <taxon>Aspergillaceae</taxon>
        <taxon>Aspergillus</taxon>
        <taxon>Aspergillus subgen. Nidulantes</taxon>
    </lineage>
</organism>
<feature type="transmembrane region" description="Helical" evidence="7">
    <location>
        <begin position="124"/>
        <end position="143"/>
    </location>
</feature>
<comment type="subcellular location">
    <subcellularLocation>
        <location evidence="1">Membrane</location>
        <topology evidence="1">Multi-pass membrane protein</topology>
    </subcellularLocation>
</comment>
<feature type="transmembrane region" description="Helical" evidence="7">
    <location>
        <begin position="351"/>
        <end position="372"/>
    </location>
</feature>
<evidence type="ECO:0000256" key="6">
    <source>
        <dbReference type="SAM" id="MobiDB-lite"/>
    </source>
</evidence>
<evidence type="ECO:0000313" key="10">
    <source>
        <dbReference type="Proteomes" id="UP001610335"/>
    </source>
</evidence>
<evidence type="ECO:0000256" key="1">
    <source>
        <dbReference type="ARBA" id="ARBA00004141"/>
    </source>
</evidence>
<dbReference type="SUPFAM" id="SSF103473">
    <property type="entry name" value="MFS general substrate transporter"/>
    <property type="match status" value="1"/>
</dbReference>
<evidence type="ECO:0000256" key="4">
    <source>
        <dbReference type="ARBA" id="ARBA00022989"/>
    </source>
</evidence>
<feature type="transmembrane region" description="Helical" evidence="7">
    <location>
        <begin position="327"/>
        <end position="344"/>
    </location>
</feature>
<keyword evidence="2" id="KW-0813">Transport</keyword>
<dbReference type="PANTHER" id="PTHR43791:SF52">
    <property type="entry name" value="TRANSPORTER, PUTATIVE (AFU_ORTHOLOGUE AFUA_1G11820)-RELATED"/>
    <property type="match status" value="1"/>
</dbReference>
<dbReference type="InterPro" id="IPR036259">
    <property type="entry name" value="MFS_trans_sf"/>
</dbReference>
<dbReference type="InterPro" id="IPR020846">
    <property type="entry name" value="MFS_dom"/>
</dbReference>
<dbReference type="Pfam" id="PF07690">
    <property type="entry name" value="MFS_1"/>
    <property type="match status" value="1"/>
</dbReference>
<evidence type="ECO:0000256" key="5">
    <source>
        <dbReference type="ARBA" id="ARBA00023136"/>
    </source>
</evidence>
<dbReference type="Gene3D" id="1.20.1250.20">
    <property type="entry name" value="MFS general substrate transporter like domains"/>
    <property type="match status" value="2"/>
</dbReference>
<evidence type="ECO:0000256" key="2">
    <source>
        <dbReference type="ARBA" id="ARBA00022448"/>
    </source>
</evidence>
<feature type="region of interest" description="Disordered" evidence="6">
    <location>
        <begin position="1"/>
        <end position="34"/>
    </location>
</feature>
<evidence type="ECO:0000256" key="3">
    <source>
        <dbReference type="ARBA" id="ARBA00022692"/>
    </source>
</evidence>
<dbReference type="Proteomes" id="UP001610335">
    <property type="component" value="Unassembled WGS sequence"/>
</dbReference>
<feature type="domain" description="Major facilitator superfamily (MFS) profile" evidence="8">
    <location>
        <begin position="58"/>
        <end position="473"/>
    </location>
</feature>
<feature type="transmembrane region" description="Helical" evidence="7">
    <location>
        <begin position="58"/>
        <end position="76"/>
    </location>
</feature>
<reference evidence="9 10" key="1">
    <citation type="submission" date="2024-07" db="EMBL/GenBank/DDBJ databases">
        <title>Section-level genome sequencing and comparative genomics of Aspergillus sections Usti and Cavernicolus.</title>
        <authorList>
            <consortium name="Lawrence Berkeley National Laboratory"/>
            <person name="Nybo J.L."/>
            <person name="Vesth T.C."/>
            <person name="Theobald S."/>
            <person name="Frisvad J.C."/>
            <person name="Larsen T.O."/>
            <person name="Kjaerboelling I."/>
            <person name="Rothschild-Mancinelli K."/>
            <person name="Lyhne E.K."/>
            <person name="Kogle M.E."/>
            <person name="Barry K."/>
            <person name="Clum A."/>
            <person name="Na H."/>
            <person name="Ledsgaard L."/>
            <person name="Lin J."/>
            <person name="Lipzen A."/>
            <person name="Kuo A."/>
            <person name="Riley R."/>
            <person name="Mondo S."/>
            <person name="LaButti K."/>
            <person name="Haridas S."/>
            <person name="Pangalinan J."/>
            <person name="Salamov A.A."/>
            <person name="Simmons B.A."/>
            <person name="Magnuson J.K."/>
            <person name="Chen J."/>
            <person name="Drula E."/>
            <person name="Henrissat B."/>
            <person name="Wiebenga A."/>
            <person name="Lubbers R.J."/>
            <person name="Gomes A.C."/>
            <person name="Makela M.R."/>
            <person name="Stajich J."/>
            <person name="Grigoriev I.V."/>
            <person name="Mortensen U.H."/>
            <person name="De vries R.P."/>
            <person name="Baker S.E."/>
            <person name="Andersen M.R."/>
        </authorList>
    </citation>
    <scope>NUCLEOTIDE SEQUENCE [LARGE SCALE GENOMIC DNA]</scope>
    <source>
        <strain evidence="9 10">CBS 600.67</strain>
    </source>
</reference>
<feature type="transmembrane region" description="Helical" evidence="7">
    <location>
        <begin position="413"/>
        <end position="432"/>
    </location>
</feature>
<sequence length="502" mass="55865">MSHLVQSDKTSSESPSEKLPPNPTISADETESAVEGTYTTTLDPTAVKRLNRKLDLHVLPPLFILYFLSFLDRGNIGNARIQGFEASLGMSGQQYSIALCIFFIPYVLFEVPSNLILKRLSPSTWLSILVTSWGIITMCQGFVHNFGEIVALRFILGVFEAGVFPGCMYILAMYYPRYELQWRFGMFFPSSTLAGAFGGLLAYAIAKMDGLGGLDGWRWIFIIEGMITVTYGICAKWLVVDWPDSAKFLKDDQKALQKAKMMQDDGEAAMDRLTPAARKRIFLDWKIYIGCIMYIGTINTTYAVSFFVPTIISQMGFTASDAQLRTIPLYAVAVVIQLLFTYMADRFRNRCFFTLISIIFGLVGYSILLASSDLSVNVRYFACFLITITGYTTLPLILAWATNQLVGQYKRSIGVAMVVGGGNCGGLIASNIFFESESPDYKTGFSVCLALLLLTALAAIGFAVGLAMENRARERGERDYRLEDVSEADNLGDEHPRYRYAL</sequence>